<name>A0A381Q760_9ZZZZ</name>
<dbReference type="Pfam" id="PF01882">
    <property type="entry name" value="DUF58"/>
    <property type="match status" value="1"/>
</dbReference>
<feature type="transmembrane region" description="Helical" evidence="1">
    <location>
        <begin position="31"/>
        <end position="49"/>
    </location>
</feature>
<organism evidence="3">
    <name type="scientific">marine metagenome</name>
    <dbReference type="NCBI Taxonomy" id="408172"/>
    <lineage>
        <taxon>unclassified sequences</taxon>
        <taxon>metagenomes</taxon>
        <taxon>ecological metagenomes</taxon>
    </lineage>
</organism>
<sequence>MNRRFVGMVALLVVVVFYALGTGFDFFFRFLYVLLLVTAVGFVWAWLSLRGIDVRVTRDANRGQVGGYLAGQVSIVNRTRTPKSWLEVAEATGPSANTSGRGLALARKQVRSWRIQTYLAKRGVYRSGQVRLVSQDPFGLFRLHRDFLDLHPYIVFPALEPLPNLDARFAGLPSDSRATRHWEQITTDVASIRSYAEGDSMRRIHWPYTARMNELMVKEFDMGLSAEAWVLLDMHHTSHYGAALDDVNNTEELSVTVAASIIDRLMEQTMPVGLAANGNQEHIYRPDSSLEQRGRIMETLSEVRAHGLRPLQDFIYGVRTHLNQYNALTVVTASVETQWVASLTDLRRKGVEVAVVLVDRSSFGSPTNMSSPLEELSANLIPTYIVRQGDELNQALRTPVREIPRSWVGGATLGGVAEGSV</sequence>
<proteinExistence type="predicted"/>
<accession>A0A381Q760</accession>
<keyword evidence="1" id="KW-0472">Membrane</keyword>
<keyword evidence="1" id="KW-1133">Transmembrane helix</keyword>
<dbReference type="EMBL" id="UINC01001204">
    <property type="protein sequence ID" value="SUZ74229.1"/>
    <property type="molecule type" value="Genomic_DNA"/>
</dbReference>
<keyword evidence="1" id="KW-0812">Transmembrane</keyword>
<protein>
    <recommendedName>
        <fullName evidence="2">DUF58 domain-containing protein</fullName>
    </recommendedName>
</protein>
<reference evidence="3" key="1">
    <citation type="submission" date="2018-05" db="EMBL/GenBank/DDBJ databases">
        <authorList>
            <person name="Lanie J.A."/>
            <person name="Ng W.-L."/>
            <person name="Kazmierczak K.M."/>
            <person name="Andrzejewski T.M."/>
            <person name="Davidsen T.M."/>
            <person name="Wayne K.J."/>
            <person name="Tettelin H."/>
            <person name="Glass J.I."/>
            <person name="Rusch D."/>
            <person name="Podicherti R."/>
            <person name="Tsui H.-C.T."/>
            <person name="Winkler M.E."/>
        </authorList>
    </citation>
    <scope>NUCLEOTIDE SEQUENCE</scope>
</reference>
<feature type="domain" description="DUF58" evidence="2">
    <location>
        <begin position="192"/>
        <end position="360"/>
    </location>
</feature>
<dbReference type="AlphaFoldDB" id="A0A381Q760"/>
<dbReference type="PANTHER" id="PTHR34351">
    <property type="entry name" value="SLR1927 PROTEIN-RELATED"/>
    <property type="match status" value="1"/>
</dbReference>
<dbReference type="PANTHER" id="PTHR34351:SF2">
    <property type="entry name" value="DUF58 DOMAIN-CONTAINING PROTEIN"/>
    <property type="match status" value="1"/>
</dbReference>
<evidence type="ECO:0000313" key="3">
    <source>
        <dbReference type="EMBL" id="SUZ74229.1"/>
    </source>
</evidence>
<gene>
    <name evidence="3" type="ORF">METZ01_LOCUS27083</name>
</gene>
<evidence type="ECO:0000259" key="2">
    <source>
        <dbReference type="Pfam" id="PF01882"/>
    </source>
</evidence>
<evidence type="ECO:0000256" key="1">
    <source>
        <dbReference type="SAM" id="Phobius"/>
    </source>
</evidence>
<dbReference type="InterPro" id="IPR002881">
    <property type="entry name" value="DUF58"/>
</dbReference>